<feature type="compositionally biased region" description="Polar residues" evidence="7">
    <location>
        <begin position="306"/>
        <end position="315"/>
    </location>
</feature>
<dbReference type="InterPro" id="IPR006603">
    <property type="entry name" value="PQ-loop_rpt"/>
</dbReference>
<feature type="compositionally biased region" description="Low complexity" evidence="7">
    <location>
        <begin position="219"/>
        <end position="230"/>
    </location>
</feature>
<evidence type="ECO:0000256" key="6">
    <source>
        <dbReference type="ARBA" id="ARBA00023136"/>
    </source>
</evidence>
<feature type="region of interest" description="Disordered" evidence="7">
    <location>
        <begin position="209"/>
        <end position="253"/>
    </location>
</feature>
<dbReference type="PANTHER" id="PTHR13131">
    <property type="entry name" value="CYSTINOSIN"/>
    <property type="match status" value="1"/>
</dbReference>
<evidence type="ECO:0000313" key="9">
    <source>
        <dbReference type="EMBL" id="QRW19220.1"/>
    </source>
</evidence>
<dbReference type="RefSeq" id="XP_043179457.1">
    <property type="nucleotide sequence ID" value="XM_043320445.1"/>
</dbReference>
<dbReference type="KEGG" id="rsx:RhiXN_00626"/>
<keyword evidence="3 8" id="KW-0812">Transmembrane</keyword>
<evidence type="ECO:0000313" key="10">
    <source>
        <dbReference type="Proteomes" id="UP000650533"/>
    </source>
</evidence>
<evidence type="ECO:0000256" key="5">
    <source>
        <dbReference type="ARBA" id="ARBA00022989"/>
    </source>
</evidence>
<evidence type="ECO:0000256" key="2">
    <source>
        <dbReference type="ARBA" id="ARBA00022448"/>
    </source>
</evidence>
<keyword evidence="2" id="KW-0813">Transport</keyword>
<keyword evidence="5 8" id="KW-1133">Transmembrane helix</keyword>
<feature type="compositionally biased region" description="Low complexity" evidence="7">
    <location>
        <begin position="437"/>
        <end position="450"/>
    </location>
</feature>
<dbReference type="EMBL" id="CP059661">
    <property type="protein sequence ID" value="QRW19220.1"/>
    <property type="molecule type" value="Genomic_DNA"/>
</dbReference>
<dbReference type="Pfam" id="PF04193">
    <property type="entry name" value="PQ-loop"/>
    <property type="match status" value="1"/>
</dbReference>
<evidence type="ECO:0000256" key="7">
    <source>
        <dbReference type="SAM" id="MobiDB-lite"/>
    </source>
</evidence>
<dbReference type="GeneID" id="67022908"/>
<dbReference type="GO" id="GO:0012505">
    <property type="term" value="C:endomembrane system"/>
    <property type="evidence" value="ECO:0007669"/>
    <property type="project" value="UniProtKB-SubCell"/>
</dbReference>
<feature type="compositionally biased region" description="Basic and acidic residues" evidence="7">
    <location>
        <begin position="275"/>
        <end position="285"/>
    </location>
</feature>
<evidence type="ECO:0000256" key="4">
    <source>
        <dbReference type="ARBA" id="ARBA00022737"/>
    </source>
</evidence>
<accession>A0A8H8NTT4</accession>
<feature type="region of interest" description="Disordered" evidence="7">
    <location>
        <begin position="298"/>
        <end position="459"/>
    </location>
</feature>
<keyword evidence="6 8" id="KW-0472">Membrane</keyword>
<gene>
    <name evidence="9" type="ORF">RhiXN_00626</name>
</gene>
<evidence type="ECO:0000256" key="3">
    <source>
        <dbReference type="ARBA" id="ARBA00022692"/>
    </source>
</evidence>
<dbReference type="InterPro" id="IPR005282">
    <property type="entry name" value="LC_transporter"/>
</dbReference>
<protein>
    <submittedName>
        <fullName evidence="9">PQ-loop repeat-containing protein 1</fullName>
    </submittedName>
</protein>
<dbReference type="PANTHER" id="PTHR13131:SF5">
    <property type="entry name" value="CYSTINOSIN"/>
    <property type="match status" value="1"/>
</dbReference>
<dbReference type="Proteomes" id="UP000650533">
    <property type="component" value="Chromosome 4"/>
</dbReference>
<evidence type="ECO:0000256" key="8">
    <source>
        <dbReference type="SAM" id="Phobius"/>
    </source>
</evidence>
<reference evidence="9" key="1">
    <citation type="submission" date="2020-05" db="EMBL/GenBank/DDBJ databases">
        <title>Evolutionary and genomic comparisons of hybrid uninucleate and nonhybrid Rhizoctonia fungi.</title>
        <authorList>
            <person name="Li C."/>
            <person name="Chen X."/>
        </authorList>
    </citation>
    <scope>NUCLEOTIDE SEQUENCE</scope>
    <source>
        <strain evidence="9">AG-1 IA</strain>
    </source>
</reference>
<keyword evidence="4" id="KW-0677">Repeat</keyword>
<feature type="compositionally biased region" description="Pro residues" evidence="7">
    <location>
        <begin position="374"/>
        <end position="390"/>
    </location>
</feature>
<proteinExistence type="predicted"/>
<dbReference type="SMART" id="SM00679">
    <property type="entry name" value="CTNS"/>
    <property type="match status" value="1"/>
</dbReference>
<dbReference type="GO" id="GO:0005774">
    <property type="term" value="C:vacuolar membrane"/>
    <property type="evidence" value="ECO:0007669"/>
    <property type="project" value="TreeGrafter"/>
</dbReference>
<name>A0A8H8NTT4_9AGAM</name>
<feature type="region of interest" description="Disordered" evidence="7">
    <location>
        <begin position="266"/>
        <end position="285"/>
    </location>
</feature>
<feature type="transmembrane region" description="Helical" evidence="8">
    <location>
        <begin position="38"/>
        <end position="57"/>
    </location>
</feature>
<dbReference type="AlphaFoldDB" id="A0A8H8NTT4"/>
<evidence type="ECO:0000256" key="1">
    <source>
        <dbReference type="ARBA" id="ARBA00004127"/>
    </source>
</evidence>
<sequence length="459" mass="50192">MQRSYAIYTTNFYFNEEVREEYRQRHNGYDNSVQLNDIAFAIHALALTLVTWSQTFYYHRGPGQTLSTFNGVTIAFMVIFIGTDLGRVAIHQARLIDVLYHLGTFKLYVSIAKYIPQAFSNFNRKSTEGWSIGNVVLDFTGGVLSLLQLLIDSFALDDWSSITGNPVKFAVGIGFSFRHFTSSVPQASLVNMTTLPTFIELLASLGLDEKGSPPQRHGSPPSLRSSSSSPNTIECARSSPPSREHSLGSSPAIVIDAPDSVKVRSLGPSFGVGEPDMHHTVQRPTDRLFDVEVLSVHEESSARKLGSSSPPNSRLMSRRRPSMANLTLDPDTAQSSTPISSLLRRRSPQPSPTTPGFRMSRRSSVASGTASPSPLTPPSVPALPTLPPMPSNYSFGTPGLRTMPSSEFRSPRRGDMSDVDELPAHSSPRIHRKTHSRSISAGSSNSSISRRVLKTSSKP</sequence>
<comment type="subcellular location">
    <subcellularLocation>
        <location evidence="1">Endomembrane system</location>
        <topology evidence="1">Multi-pass membrane protein</topology>
    </subcellularLocation>
</comment>
<feature type="transmembrane region" description="Helical" evidence="8">
    <location>
        <begin position="69"/>
        <end position="90"/>
    </location>
</feature>
<organism evidence="9 10">
    <name type="scientific">Rhizoctonia solani</name>
    <dbReference type="NCBI Taxonomy" id="456999"/>
    <lineage>
        <taxon>Eukaryota</taxon>
        <taxon>Fungi</taxon>
        <taxon>Dikarya</taxon>
        <taxon>Basidiomycota</taxon>
        <taxon>Agaricomycotina</taxon>
        <taxon>Agaricomycetes</taxon>
        <taxon>Cantharellales</taxon>
        <taxon>Ceratobasidiaceae</taxon>
        <taxon>Rhizoctonia</taxon>
    </lineage>
</organism>
<dbReference type="GO" id="GO:0015184">
    <property type="term" value="F:L-cystine transmembrane transporter activity"/>
    <property type="evidence" value="ECO:0007669"/>
    <property type="project" value="TreeGrafter"/>
</dbReference>